<evidence type="ECO:0000313" key="8">
    <source>
        <dbReference type="Proteomes" id="UP000333828"/>
    </source>
</evidence>
<feature type="transmembrane region" description="Helical" evidence="5">
    <location>
        <begin position="394"/>
        <end position="412"/>
    </location>
</feature>
<dbReference type="AlphaFoldDB" id="A0A5E4WYS7"/>
<reference evidence="7 8" key="1">
    <citation type="submission" date="2019-08" db="EMBL/GenBank/DDBJ databases">
        <authorList>
            <person name="Peeters C."/>
        </authorList>
    </citation>
    <scope>NUCLEOTIDE SEQUENCE [LARGE SCALE GENOMIC DNA]</scope>
    <source>
        <strain evidence="7 8">LMG 31115</strain>
    </source>
</reference>
<comment type="subcellular location">
    <subcellularLocation>
        <location evidence="5">Cell membrane</location>
        <topology evidence="5">Multi-pass membrane protein</topology>
    </subcellularLocation>
    <subcellularLocation>
        <location evidence="1">Membrane</location>
        <topology evidence="1">Multi-pass membrane protein</topology>
    </subcellularLocation>
</comment>
<feature type="transmembrane region" description="Helical" evidence="5">
    <location>
        <begin position="188"/>
        <end position="206"/>
    </location>
</feature>
<keyword evidence="4 5" id="KW-0472">Membrane</keyword>
<dbReference type="InterPro" id="IPR002781">
    <property type="entry name" value="TM_pro_TauE-like"/>
</dbReference>
<keyword evidence="3 5" id="KW-1133">Transmembrane helix</keyword>
<dbReference type="GO" id="GO:0005886">
    <property type="term" value="C:plasma membrane"/>
    <property type="evidence" value="ECO:0007669"/>
    <property type="project" value="UniProtKB-SubCell"/>
</dbReference>
<dbReference type="PANTHER" id="PTHR43701:SF2">
    <property type="entry name" value="MEMBRANE TRANSPORTER PROTEIN YJNA-RELATED"/>
    <property type="match status" value="1"/>
</dbReference>
<name>A0A5E4WYS7_9BURK</name>
<feature type="transmembrane region" description="Helical" evidence="5">
    <location>
        <begin position="365"/>
        <end position="382"/>
    </location>
</feature>
<evidence type="ECO:0000256" key="3">
    <source>
        <dbReference type="ARBA" id="ARBA00022989"/>
    </source>
</evidence>
<proteinExistence type="inferred from homology"/>
<keyword evidence="5" id="KW-1003">Cell membrane</keyword>
<keyword evidence="2 5" id="KW-0812">Transmembrane</keyword>
<gene>
    <name evidence="7" type="ORF">PIN31115_03492</name>
</gene>
<evidence type="ECO:0000256" key="6">
    <source>
        <dbReference type="SAM" id="MobiDB-lite"/>
    </source>
</evidence>
<feature type="compositionally biased region" description="Pro residues" evidence="6">
    <location>
        <begin position="39"/>
        <end position="49"/>
    </location>
</feature>
<accession>A0A5E4WYS7</accession>
<organism evidence="7 8">
    <name type="scientific">Pandoraea iniqua</name>
    <dbReference type="NCBI Taxonomy" id="2508288"/>
    <lineage>
        <taxon>Bacteria</taxon>
        <taxon>Pseudomonadati</taxon>
        <taxon>Pseudomonadota</taxon>
        <taxon>Betaproteobacteria</taxon>
        <taxon>Burkholderiales</taxon>
        <taxon>Burkholderiaceae</taxon>
        <taxon>Pandoraea</taxon>
    </lineage>
</organism>
<feature type="transmembrane region" description="Helical" evidence="5">
    <location>
        <begin position="330"/>
        <end position="356"/>
    </location>
</feature>
<evidence type="ECO:0000313" key="7">
    <source>
        <dbReference type="EMBL" id="VVE28306.1"/>
    </source>
</evidence>
<comment type="similarity">
    <text evidence="5">Belongs to the 4-toluene sulfonate uptake permease (TSUP) (TC 2.A.102) family.</text>
</comment>
<evidence type="ECO:0000256" key="5">
    <source>
        <dbReference type="RuleBase" id="RU363041"/>
    </source>
</evidence>
<dbReference type="PANTHER" id="PTHR43701">
    <property type="entry name" value="MEMBRANE TRANSPORTER PROTEIN MJ0441-RELATED"/>
    <property type="match status" value="1"/>
</dbReference>
<evidence type="ECO:0000256" key="1">
    <source>
        <dbReference type="ARBA" id="ARBA00004141"/>
    </source>
</evidence>
<protein>
    <recommendedName>
        <fullName evidence="5">Probable membrane transporter protein</fullName>
    </recommendedName>
</protein>
<evidence type="ECO:0000256" key="4">
    <source>
        <dbReference type="ARBA" id="ARBA00023136"/>
    </source>
</evidence>
<sequence>MGFSPSIEFFRTAGFFGGLIVVPYFRVRCSVGPQVYLPPNTPTPPPGPTEAPLRCSDKFNSPRRGAPVTPHHPHSHPPPNPSYHPPPPVSPHIPSIPSGAGPLALPRFPSLDGFYIIIGHKHMTNSDLDALQITDAGIYPMLLASLSSSPTAALLGAAVGLVLGLTGAGGGIFAVPALVFGLGWGVPQAGPVALLAVGASAAVGSAQGLRAGLVRYRAALLMAGIGVCVAPLGTWVAHQLPEHWLVGLFAFAMLIVATRMYRASQGKGGVAGSVVVPPCRLDPATGRLHWTRRVASTLGAIGAVSGFASGLLGVGGGFVIVPALRRFSDITVHGIVATSLFVIALISAGTVANAWWHGMHPGTQGWLFVVGAVAGMVIGRMLAPRLAAARLQQLFSVLMALVAAGMFFKAFGG</sequence>
<evidence type="ECO:0000256" key="2">
    <source>
        <dbReference type="ARBA" id="ARBA00022692"/>
    </source>
</evidence>
<feature type="transmembrane region" description="Helical" evidence="5">
    <location>
        <begin position="218"/>
        <end position="237"/>
    </location>
</feature>
<feature type="region of interest" description="Disordered" evidence="6">
    <location>
        <begin position="39"/>
        <end position="95"/>
    </location>
</feature>
<feature type="compositionally biased region" description="Pro residues" evidence="6">
    <location>
        <begin position="76"/>
        <end position="91"/>
    </location>
</feature>
<dbReference type="InterPro" id="IPR051598">
    <property type="entry name" value="TSUP/Inactive_protease-like"/>
</dbReference>
<feature type="transmembrane region" description="Helical" evidence="5">
    <location>
        <begin position="243"/>
        <end position="261"/>
    </location>
</feature>
<dbReference type="EMBL" id="CABPSI010000004">
    <property type="protein sequence ID" value="VVE28306.1"/>
    <property type="molecule type" value="Genomic_DNA"/>
</dbReference>
<dbReference type="Pfam" id="PF01925">
    <property type="entry name" value="TauE"/>
    <property type="match status" value="1"/>
</dbReference>
<feature type="transmembrane region" description="Helical" evidence="5">
    <location>
        <begin position="152"/>
        <end position="182"/>
    </location>
</feature>
<feature type="transmembrane region" description="Helical" evidence="5">
    <location>
        <begin position="297"/>
        <end position="324"/>
    </location>
</feature>
<keyword evidence="8" id="KW-1185">Reference proteome</keyword>
<dbReference type="Proteomes" id="UP000333828">
    <property type="component" value="Unassembled WGS sequence"/>
</dbReference>